<feature type="transmembrane region" description="Helical" evidence="7">
    <location>
        <begin position="182"/>
        <end position="202"/>
    </location>
</feature>
<comment type="subcellular location">
    <subcellularLocation>
        <location evidence="1">Cell membrane</location>
        <topology evidence="1">Multi-pass membrane protein</topology>
    </subcellularLocation>
</comment>
<sequence>MLTKSVKNNFLIPNIKNVDVKDNYLKFRCSLFIVPLLLLTGIIIFLYKENALRVDHYIQIQKYCFYFLNTSLSQFSTVVFNLTQLGDEIVMLSLLSVLLLYAPKVWEALISASLVSCIFCCSLKKIFTVPRPAAVFDHHTFVIIGKTLNGHNSLPSGHSITAFTILTVLLFGFMPEKLNDKILWYILIIILGLILIFTRVGVGAHYPLDVIIGGTIGYISGLLGIFINKKYNLWTWVSNKKYYPIFILFFSICFISIITKIMNENLFIFYVALTSLIISLYKTIHVYVKK</sequence>
<dbReference type="PANTHER" id="PTHR14969:SF62">
    <property type="entry name" value="DECAPRENYLPHOSPHORYL-5-PHOSPHORIBOSE PHOSPHATASE RV3807C-RELATED"/>
    <property type="match status" value="1"/>
</dbReference>
<evidence type="ECO:0000256" key="1">
    <source>
        <dbReference type="ARBA" id="ARBA00004651"/>
    </source>
</evidence>
<evidence type="ECO:0000256" key="2">
    <source>
        <dbReference type="ARBA" id="ARBA00022475"/>
    </source>
</evidence>
<dbReference type="CDD" id="cd01610">
    <property type="entry name" value="PAP2_like"/>
    <property type="match status" value="1"/>
</dbReference>
<feature type="transmembrane region" description="Helical" evidence="7">
    <location>
        <begin position="242"/>
        <end position="261"/>
    </location>
</feature>
<evidence type="ECO:0000256" key="5">
    <source>
        <dbReference type="ARBA" id="ARBA00022989"/>
    </source>
</evidence>
<feature type="transmembrane region" description="Helical" evidence="7">
    <location>
        <begin position="29"/>
        <end position="47"/>
    </location>
</feature>
<feature type="transmembrane region" description="Helical" evidence="7">
    <location>
        <begin position="108"/>
        <end position="127"/>
    </location>
</feature>
<feature type="transmembrane region" description="Helical" evidence="7">
    <location>
        <begin position="156"/>
        <end position="175"/>
    </location>
</feature>
<dbReference type="SUPFAM" id="SSF48317">
    <property type="entry name" value="Acid phosphatase/Vanadium-dependent haloperoxidase"/>
    <property type="match status" value="1"/>
</dbReference>
<dbReference type="Proteomes" id="UP001409291">
    <property type="component" value="Unassembled WGS sequence"/>
</dbReference>
<evidence type="ECO:0000259" key="8">
    <source>
        <dbReference type="SMART" id="SM00014"/>
    </source>
</evidence>
<dbReference type="InterPro" id="IPR036938">
    <property type="entry name" value="PAP2/HPO_sf"/>
</dbReference>
<evidence type="ECO:0000256" key="4">
    <source>
        <dbReference type="ARBA" id="ARBA00022801"/>
    </source>
</evidence>
<dbReference type="InterPro" id="IPR000326">
    <property type="entry name" value="PAP2/HPO"/>
</dbReference>
<evidence type="ECO:0000313" key="10">
    <source>
        <dbReference type="Proteomes" id="UP001409291"/>
    </source>
</evidence>
<reference evidence="9 10" key="1">
    <citation type="submission" date="2024-04" db="EMBL/GenBank/DDBJ databases">
        <title>WGS of bacteria from Torrens River.</title>
        <authorList>
            <person name="Wyrsch E.R."/>
            <person name="Drigo B."/>
        </authorList>
    </citation>
    <scope>NUCLEOTIDE SEQUENCE [LARGE SCALE GENOMIC DNA]</scope>
    <source>
        <strain evidence="9 10">TWI391</strain>
    </source>
</reference>
<feature type="domain" description="Phosphatidic acid phosphatase type 2/haloperoxidase" evidence="8">
    <location>
        <begin position="108"/>
        <end position="225"/>
    </location>
</feature>
<organism evidence="9 10">
    <name type="scientific">Sphingobacterium kitahiroshimense</name>
    <dbReference type="NCBI Taxonomy" id="470446"/>
    <lineage>
        <taxon>Bacteria</taxon>
        <taxon>Pseudomonadati</taxon>
        <taxon>Bacteroidota</taxon>
        <taxon>Sphingobacteriia</taxon>
        <taxon>Sphingobacteriales</taxon>
        <taxon>Sphingobacteriaceae</taxon>
        <taxon>Sphingobacterium</taxon>
    </lineage>
</organism>
<feature type="transmembrane region" description="Helical" evidence="7">
    <location>
        <begin position="208"/>
        <end position="227"/>
    </location>
</feature>
<evidence type="ECO:0000256" key="6">
    <source>
        <dbReference type="ARBA" id="ARBA00023136"/>
    </source>
</evidence>
<keyword evidence="6 7" id="KW-0472">Membrane</keyword>
<dbReference type="Pfam" id="PF01569">
    <property type="entry name" value="PAP2"/>
    <property type="match status" value="1"/>
</dbReference>
<evidence type="ECO:0000313" key="9">
    <source>
        <dbReference type="EMBL" id="MEN5379559.1"/>
    </source>
</evidence>
<proteinExistence type="predicted"/>
<keyword evidence="2" id="KW-1003">Cell membrane</keyword>
<evidence type="ECO:0000256" key="7">
    <source>
        <dbReference type="SAM" id="Phobius"/>
    </source>
</evidence>
<evidence type="ECO:0000256" key="3">
    <source>
        <dbReference type="ARBA" id="ARBA00022692"/>
    </source>
</evidence>
<dbReference type="EMBL" id="JBDJNQ010000010">
    <property type="protein sequence ID" value="MEN5379559.1"/>
    <property type="molecule type" value="Genomic_DNA"/>
</dbReference>
<dbReference type="RefSeq" id="WP_346582371.1">
    <property type="nucleotide sequence ID" value="NZ_JBDJNQ010000010.1"/>
</dbReference>
<keyword evidence="4" id="KW-0378">Hydrolase</keyword>
<feature type="transmembrane region" description="Helical" evidence="7">
    <location>
        <begin position="267"/>
        <end position="288"/>
    </location>
</feature>
<protein>
    <submittedName>
        <fullName evidence="9">Phosphatase PAP2 family protein</fullName>
    </submittedName>
</protein>
<dbReference type="Gene3D" id="1.20.144.10">
    <property type="entry name" value="Phosphatidic acid phosphatase type 2/haloperoxidase"/>
    <property type="match status" value="1"/>
</dbReference>
<dbReference type="SMART" id="SM00014">
    <property type="entry name" value="acidPPc"/>
    <property type="match status" value="1"/>
</dbReference>
<name>A0ABV0BXN6_9SPHI</name>
<gene>
    <name evidence="9" type="ORF">ABE541_19990</name>
</gene>
<comment type="caution">
    <text evidence="9">The sequence shown here is derived from an EMBL/GenBank/DDBJ whole genome shotgun (WGS) entry which is preliminary data.</text>
</comment>
<accession>A0ABV0BXN6</accession>
<keyword evidence="10" id="KW-1185">Reference proteome</keyword>
<keyword evidence="3 7" id="KW-0812">Transmembrane</keyword>
<dbReference type="PANTHER" id="PTHR14969">
    <property type="entry name" value="SPHINGOSINE-1-PHOSPHATE PHOSPHOHYDROLASE"/>
    <property type="match status" value="1"/>
</dbReference>
<keyword evidence="5 7" id="KW-1133">Transmembrane helix</keyword>